<dbReference type="InterPro" id="IPR011010">
    <property type="entry name" value="DNA_brk_join_enz"/>
</dbReference>
<evidence type="ECO:0000256" key="1">
    <source>
        <dbReference type="ARBA" id="ARBA00023172"/>
    </source>
</evidence>
<dbReference type="SUPFAM" id="SSF56349">
    <property type="entry name" value="DNA breaking-rejoining enzymes"/>
    <property type="match status" value="1"/>
</dbReference>
<evidence type="ECO:0000313" key="4">
    <source>
        <dbReference type="EMBL" id="KPJ62849.1"/>
    </source>
</evidence>
<dbReference type="AlphaFoldDB" id="A0A0S7XK55"/>
<protein>
    <recommendedName>
        <fullName evidence="3">Tyr recombinase domain-containing protein</fullName>
    </recommendedName>
</protein>
<dbReference type="Gene3D" id="1.10.443.10">
    <property type="entry name" value="Intergrase catalytic core"/>
    <property type="match status" value="1"/>
</dbReference>
<dbReference type="InterPro" id="IPR002104">
    <property type="entry name" value="Integrase_catalytic"/>
</dbReference>
<name>A0A0S7XK55_9BACT</name>
<feature type="domain" description="Tyr recombinase" evidence="3">
    <location>
        <begin position="1"/>
        <end position="90"/>
    </location>
</feature>
<dbReference type="GO" id="GO:0006310">
    <property type="term" value="P:DNA recombination"/>
    <property type="evidence" value="ECO:0007669"/>
    <property type="project" value="UniProtKB-KW"/>
</dbReference>
<dbReference type="InterPro" id="IPR013762">
    <property type="entry name" value="Integrase-like_cat_sf"/>
</dbReference>
<dbReference type="Proteomes" id="UP000052020">
    <property type="component" value="Unassembled WGS sequence"/>
</dbReference>
<gene>
    <name evidence="4" type="ORF">AMK68_04445</name>
</gene>
<sequence length="99" mass="11273">MAGQDLISVTQTRNPVSPKTVQKAIQGYGRRAGIEGVRCSPHTFGHMFATWWLRNGGDVFTLHRVLRHPSLEMVKRWLSLSTDDLQAAHRRWPPVDALR</sequence>
<comment type="caution">
    <text evidence="4">The sequence shown here is derived from an EMBL/GenBank/DDBJ whole genome shotgun (WGS) entry which is preliminary data.</text>
</comment>
<evidence type="ECO:0000256" key="2">
    <source>
        <dbReference type="SAM" id="MobiDB-lite"/>
    </source>
</evidence>
<dbReference type="Pfam" id="PF00589">
    <property type="entry name" value="Phage_integrase"/>
    <property type="match status" value="1"/>
</dbReference>
<dbReference type="GO" id="GO:0003677">
    <property type="term" value="F:DNA binding"/>
    <property type="evidence" value="ECO:0007669"/>
    <property type="project" value="InterPro"/>
</dbReference>
<dbReference type="GO" id="GO:0015074">
    <property type="term" value="P:DNA integration"/>
    <property type="evidence" value="ECO:0007669"/>
    <property type="project" value="InterPro"/>
</dbReference>
<proteinExistence type="predicted"/>
<organism evidence="4 5">
    <name type="scientific">candidate division KD3-62 bacterium DG_56</name>
    <dbReference type="NCBI Taxonomy" id="1704032"/>
    <lineage>
        <taxon>Bacteria</taxon>
        <taxon>candidate division KD3-62</taxon>
    </lineage>
</organism>
<keyword evidence="1" id="KW-0233">DNA recombination</keyword>
<evidence type="ECO:0000313" key="5">
    <source>
        <dbReference type="Proteomes" id="UP000052020"/>
    </source>
</evidence>
<dbReference type="EMBL" id="LIZY01000100">
    <property type="protein sequence ID" value="KPJ62849.1"/>
    <property type="molecule type" value="Genomic_DNA"/>
</dbReference>
<dbReference type="PROSITE" id="PS51898">
    <property type="entry name" value="TYR_RECOMBINASE"/>
    <property type="match status" value="1"/>
</dbReference>
<feature type="region of interest" description="Disordered" evidence="2">
    <location>
        <begin position="1"/>
        <end position="21"/>
    </location>
</feature>
<evidence type="ECO:0000259" key="3">
    <source>
        <dbReference type="PROSITE" id="PS51898"/>
    </source>
</evidence>
<accession>A0A0S7XK55</accession>
<reference evidence="4 5" key="1">
    <citation type="journal article" date="2015" name="Microbiome">
        <title>Genomic resolution of linkages in carbon, nitrogen, and sulfur cycling among widespread estuary sediment bacteria.</title>
        <authorList>
            <person name="Baker B.J."/>
            <person name="Lazar C.S."/>
            <person name="Teske A.P."/>
            <person name="Dick G.J."/>
        </authorList>
    </citation>
    <scope>NUCLEOTIDE SEQUENCE [LARGE SCALE GENOMIC DNA]</scope>
    <source>
        <strain evidence="4">DG_56</strain>
    </source>
</reference>
<feature type="compositionally biased region" description="Polar residues" evidence="2">
    <location>
        <begin position="7"/>
        <end position="20"/>
    </location>
</feature>
<dbReference type="CDD" id="cd00397">
    <property type="entry name" value="DNA_BRE_C"/>
    <property type="match status" value="1"/>
</dbReference>